<accession>A0A5C1QDN8</accession>
<dbReference type="GO" id="GO:0008108">
    <property type="term" value="F:UDP-glucose:hexose-1-phosphate uridylyltransferase activity"/>
    <property type="evidence" value="ECO:0007669"/>
    <property type="project" value="UniProtKB-UniRule"/>
</dbReference>
<dbReference type="PROSITE" id="PS01163">
    <property type="entry name" value="GAL_P_UDP_TRANSF_II"/>
    <property type="match status" value="1"/>
</dbReference>
<dbReference type="Proteomes" id="UP000323824">
    <property type="component" value="Chromosome"/>
</dbReference>
<dbReference type="AlphaFoldDB" id="A0A5C1QDN8"/>
<comment type="catalytic activity">
    <reaction evidence="1 9">
        <text>alpha-D-galactose 1-phosphate + UDP-alpha-D-glucose = alpha-D-glucose 1-phosphate + UDP-alpha-D-galactose</text>
        <dbReference type="Rhea" id="RHEA:13989"/>
        <dbReference type="ChEBI" id="CHEBI:58336"/>
        <dbReference type="ChEBI" id="CHEBI:58601"/>
        <dbReference type="ChEBI" id="CHEBI:58885"/>
        <dbReference type="ChEBI" id="CHEBI:66914"/>
        <dbReference type="EC" id="2.7.7.12"/>
    </reaction>
</comment>
<dbReference type="PIRSF" id="PIRSF006005">
    <property type="entry name" value="GalT_BS"/>
    <property type="match status" value="1"/>
</dbReference>
<keyword evidence="6 9" id="KW-0548">Nucleotidyltransferase</keyword>
<dbReference type="PANTHER" id="PTHR39191">
    <property type="entry name" value="GALACTOSE-1-PHOSPHATE URIDYLYLTRANSFERASE"/>
    <property type="match status" value="1"/>
</dbReference>
<evidence type="ECO:0000256" key="1">
    <source>
        <dbReference type="ARBA" id="ARBA00001107"/>
    </source>
</evidence>
<evidence type="ECO:0000256" key="9">
    <source>
        <dbReference type="HAMAP-Rule" id="MF_00571"/>
    </source>
</evidence>
<keyword evidence="8 9" id="KW-0119">Carbohydrate metabolism</keyword>
<dbReference type="RefSeq" id="WP_149568716.1">
    <property type="nucleotide sequence ID" value="NZ_CP035807.1"/>
</dbReference>
<dbReference type="NCBIfam" id="NF003629">
    <property type="entry name" value="PRK05270.1-2"/>
    <property type="match status" value="1"/>
</dbReference>
<dbReference type="KEGG" id="sper:EW093_12390"/>
<comment type="similarity">
    <text evidence="3 9">Belongs to the galactose-1-phosphate uridylyltransferase type 2 family.</text>
</comment>
<comment type="subcellular location">
    <subcellularLocation>
        <location evidence="2 9">Cytoplasm</location>
    </subcellularLocation>
</comment>
<dbReference type="InterPro" id="IPR023425">
    <property type="entry name" value="GalP_uridyl_Trfase_II_CS"/>
</dbReference>
<evidence type="ECO:0000259" key="10">
    <source>
        <dbReference type="Pfam" id="PF01087"/>
    </source>
</evidence>
<keyword evidence="7 9" id="KW-0299">Galactose metabolism</keyword>
<dbReference type="InterPro" id="IPR005850">
    <property type="entry name" value="GalP_Utransf_C"/>
</dbReference>
<protein>
    <recommendedName>
        <fullName evidence="9">Galactose-1-phosphate uridylyltransferase</fullName>
        <shortName evidence="9">Gal-1-P uridylyltransferase</shortName>
        <ecNumber evidence="9">2.7.7.12</ecNumber>
    </recommendedName>
    <alternativeName>
        <fullName evidence="9">UDP-glucose--hexose-1-phosphate uridylyltransferase</fullName>
    </alternativeName>
</protein>
<evidence type="ECO:0000256" key="3">
    <source>
        <dbReference type="ARBA" id="ARBA00008706"/>
    </source>
</evidence>
<comment type="pathway">
    <text evidence="9">Carbohydrate metabolism; galactose metabolism.</text>
</comment>
<evidence type="ECO:0000256" key="5">
    <source>
        <dbReference type="ARBA" id="ARBA00022679"/>
    </source>
</evidence>
<gene>
    <name evidence="9" type="primary">galT</name>
    <name evidence="12" type="ORF">EW093_12390</name>
</gene>
<reference evidence="12 13" key="2">
    <citation type="submission" date="2019-09" db="EMBL/GenBank/DDBJ databases">
        <title>Complete Genome Sequence and Methylome Analysis of free living Spirochaetas.</title>
        <authorList>
            <person name="Leshcheva N."/>
            <person name="Mikheeva N."/>
        </authorList>
    </citation>
    <scope>NUCLEOTIDE SEQUENCE [LARGE SCALE GENOMIC DNA]</scope>
    <source>
        <strain evidence="12 13">P</strain>
    </source>
</reference>
<dbReference type="Pfam" id="PF01087">
    <property type="entry name" value="GalP_UDP_transf"/>
    <property type="match status" value="1"/>
</dbReference>
<dbReference type="Pfam" id="PF02744">
    <property type="entry name" value="GalP_UDP_tr_C"/>
    <property type="match status" value="1"/>
</dbReference>
<feature type="domain" description="Galactose-1-phosphate uridyl transferase C-terminal" evidence="11">
    <location>
        <begin position="249"/>
        <end position="426"/>
    </location>
</feature>
<reference evidence="12 13" key="1">
    <citation type="submission" date="2019-02" db="EMBL/GenBank/DDBJ databases">
        <authorList>
            <person name="Fomenkov A."/>
            <person name="Dubinina G."/>
            <person name="Grabovich M."/>
            <person name="Vincze T."/>
            <person name="Roberts R.J."/>
        </authorList>
    </citation>
    <scope>NUCLEOTIDE SEQUENCE [LARGE SCALE GENOMIC DNA]</scope>
    <source>
        <strain evidence="12 13">P</strain>
    </source>
</reference>
<evidence type="ECO:0000313" key="12">
    <source>
        <dbReference type="EMBL" id="QEN05478.1"/>
    </source>
</evidence>
<dbReference type="OrthoDB" id="2293at2"/>
<dbReference type="EC" id="2.7.7.12" evidence="9"/>
<keyword evidence="5 9" id="KW-0808">Transferase</keyword>
<name>A0A5C1QDN8_9SPIO</name>
<evidence type="ECO:0000256" key="2">
    <source>
        <dbReference type="ARBA" id="ARBA00004496"/>
    </source>
</evidence>
<proteinExistence type="inferred from homology"/>
<dbReference type="EMBL" id="CP035807">
    <property type="protein sequence ID" value="QEN05478.1"/>
    <property type="molecule type" value="Genomic_DNA"/>
</dbReference>
<evidence type="ECO:0000313" key="13">
    <source>
        <dbReference type="Proteomes" id="UP000323824"/>
    </source>
</evidence>
<dbReference type="HAMAP" id="MF_00571">
    <property type="entry name" value="GalP_UDP_trans"/>
    <property type="match status" value="1"/>
</dbReference>
<evidence type="ECO:0000256" key="4">
    <source>
        <dbReference type="ARBA" id="ARBA00022490"/>
    </source>
</evidence>
<evidence type="ECO:0000259" key="11">
    <source>
        <dbReference type="Pfam" id="PF02744"/>
    </source>
</evidence>
<evidence type="ECO:0000256" key="8">
    <source>
        <dbReference type="ARBA" id="ARBA00023277"/>
    </source>
</evidence>
<dbReference type="UniPathway" id="UPA00214"/>
<dbReference type="InterPro" id="IPR005849">
    <property type="entry name" value="GalP_Utransf_N"/>
</dbReference>
<dbReference type="PANTHER" id="PTHR39191:SF1">
    <property type="entry name" value="DUF4922 DOMAIN-CONTAINING PROTEIN"/>
    <property type="match status" value="1"/>
</dbReference>
<sequence length="510" mass="58447">MKITADLIEELIGFGIFHKMINNLDVYLVRNQLIDLLKVDEPSDRAFEATYPDYPVEILNKLINQSVKRGIIDDSLSEKDILDAKIMSLFMPRPSELYNKYENIRESIGVEAATTYYYNLSKLSNYIKTDRIARNKYWKCETESGELEITINLSKPEKDPKDIAKAGRVLNTNYPKCLLCAENVGYTGHINHPARSSHRVIPLKLNGEEWFYQYSPYVYYNEHAIIFKARHEPMRISRESFVRLTDFVEIMPHYFIGSNADLPIVGGSILSHDHFQGGNHRFPMVDAKVIKEYTNSDFKGVKISIVDWPMSVIRISGENKEDLVNMASFILDKWRAYSDKSVGILASSCVNGEDIPHNTITPIARKNDNGNFELDLVLRNNRCDEEHPDGIYHPHKHLHHIKKENIGLIEVMGLAILPPRIEKDLVKLSEVLQGVESLSFVESKMENHFPWFSSIKNSFNSTLTKDEADCVLQKAVASRFSEVLECAGVFKKTDQGFKAFDKFLKECSCY</sequence>
<keyword evidence="4 9" id="KW-0963">Cytoplasm</keyword>
<dbReference type="InterPro" id="IPR000766">
    <property type="entry name" value="GalP_uridyl_Trfase_II"/>
</dbReference>
<feature type="domain" description="Galactose-1-phosphate uridyl transferase N-terminal" evidence="10">
    <location>
        <begin position="60"/>
        <end position="233"/>
    </location>
</feature>
<organism evidence="12 13">
    <name type="scientific">Thiospirochaeta perfilievii</name>
    <dbReference type="NCBI Taxonomy" id="252967"/>
    <lineage>
        <taxon>Bacteria</taxon>
        <taxon>Pseudomonadati</taxon>
        <taxon>Spirochaetota</taxon>
        <taxon>Spirochaetia</taxon>
        <taxon>Spirochaetales</taxon>
        <taxon>Spirochaetaceae</taxon>
        <taxon>Thiospirochaeta</taxon>
    </lineage>
</organism>
<keyword evidence="13" id="KW-1185">Reference proteome</keyword>
<dbReference type="GO" id="GO:0005737">
    <property type="term" value="C:cytoplasm"/>
    <property type="evidence" value="ECO:0007669"/>
    <property type="project" value="UniProtKB-SubCell"/>
</dbReference>
<evidence type="ECO:0000256" key="7">
    <source>
        <dbReference type="ARBA" id="ARBA00023144"/>
    </source>
</evidence>
<evidence type="ECO:0000256" key="6">
    <source>
        <dbReference type="ARBA" id="ARBA00022695"/>
    </source>
</evidence>
<dbReference type="GO" id="GO:0006012">
    <property type="term" value="P:galactose metabolic process"/>
    <property type="evidence" value="ECO:0007669"/>
    <property type="project" value="UniProtKB-UniRule"/>
</dbReference>